<keyword evidence="9" id="KW-0472">Membrane</keyword>
<feature type="chain" id="PRO_5044980865" description="Phosphate-binding protein" evidence="12">
    <location>
        <begin position="24"/>
        <end position="295"/>
    </location>
</feature>
<dbReference type="NCBIfam" id="TIGR02136">
    <property type="entry name" value="ptsS_2"/>
    <property type="match status" value="1"/>
</dbReference>
<evidence type="ECO:0000259" key="13">
    <source>
        <dbReference type="Pfam" id="PF12849"/>
    </source>
</evidence>
<sequence>MKKKSLKLVLGTLLVTMLGGALVGCGSNNTDSGNGSEEKTISISGSSALLPLMEKSIEGFKEKNSGVEINAQAGGSGIGLTQVSEGSVNIGNSDIFAEEKLDKDKAGELTDHKVVAQGFAVAVHKDLGVKNLTKDQIKKIFSGAIKNWSEVGGPNKEIFVVHRPASSGTRVTFEKTLLDGNKAFENDSIGATQDQNGSVLSAMKQNDGAISYLGLAYMSGNEAKSTLVGISIDGVECNKDNITTGKYPFWSWGHMYTKGQATGLSKNFIEYIMSDENKSAVEELGFISGSEMKVK</sequence>
<evidence type="ECO:0000256" key="1">
    <source>
        <dbReference type="ARBA" id="ARBA00002841"/>
    </source>
</evidence>
<dbReference type="InterPro" id="IPR050811">
    <property type="entry name" value="Phosphate_ABC_transporter"/>
</dbReference>
<dbReference type="Proteomes" id="UP000627781">
    <property type="component" value="Unassembled WGS sequence"/>
</dbReference>
<evidence type="ECO:0000256" key="3">
    <source>
        <dbReference type="ARBA" id="ARBA00008725"/>
    </source>
</evidence>
<keyword evidence="6 12" id="KW-1003">Cell membrane</keyword>
<evidence type="ECO:0000256" key="2">
    <source>
        <dbReference type="ARBA" id="ARBA00004193"/>
    </source>
</evidence>
<proteinExistence type="inferred from homology"/>
<comment type="subunit">
    <text evidence="4 12">The complex is composed of two ATP-binding proteins (PstB), two transmembrane proteins (PstC and PstA) and a solute-binding protein (PstS).</text>
</comment>
<name>A0ABR8PQD4_9CLOT</name>
<keyword evidence="5 12" id="KW-0813">Transport</keyword>
<dbReference type="InterPro" id="IPR011862">
    <property type="entry name" value="Phos-bd"/>
</dbReference>
<dbReference type="SUPFAM" id="SSF53850">
    <property type="entry name" value="Periplasmic binding protein-like II"/>
    <property type="match status" value="1"/>
</dbReference>
<comment type="function">
    <text evidence="12">Involved in the system for phosphate transport across the cytoplasmic membrane.</text>
</comment>
<evidence type="ECO:0000256" key="6">
    <source>
        <dbReference type="ARBA" id="ARBA00022475"/>
    </source>
</evidence>
<gene>
    <name evidence="14" type="primary">pstS</name>
    <name evidence="14" type="ORF">H9661_03315</name>
</gene>
<evidence type="ECO:0000256" key="4">
    <source>
        <dbReference type="ARBA" id="ARBA00011529"/>
    </source>
</evidence>
<dbReference type="RefSeq" id="WP_143314836.1">
    <property type="nucleotide sequence ID" value="NZ_JACSRA010000004.1"/>
</dbReference>
<dbReference type="Gene3D" id="3.40.190.10">
    <property type="entry name" value="Periplasmic binding protein-like II"/>
    <property type="match status" value="2"/>
</dbReference>
<comment type="subcellular location">
    <subcellularLocation>
        <location evidence="2 12">Cell membrane</location>
        <topology evidence="2 12">Lipid-anchor</topology>
    </subcellularLocation>
</comment>
<dbReference type="InterPro" id="IPR024370">
    <property type="entry name" value="PBP_domain"/>
</dbReference>
<comment type="function">
    <text evidence="1">Part of the ABC transporter complex PstSACB involved in phosphate import.</text>
</comment>
<dbReference type="CDD" id="cd13653">
    <property type="entry name" value="PBP2_phosphate_like_1"/>
    <property type="match status" value="1"/>
</dbReference>
<organism evidence="14 15">
    <name type="scientific">Clostridium cibarium</name>
    <dbReference type="NCBI Taxonomy" id="2762247"/>
    <lineage>
        <taxon>Bacteria</taxon>
        <taxon>Bacillati</taxon>
        <taxon>Bacillota</taxon>
        <taxon>Clostridia</taxon>
        <taxon>Eubacteriales</taxon>
        <taxon>Clostridiaceae</taxon>
        <taxon>Clostridium</taxon>
    </lineage>
</organism>
<protein>
    <recommendedName>
        <fullName evidence="12">Phosphate-binding protein</fullName>
    </recommendedName>
</protein>
<dbReference type="Pfam" id="PF12849">
    <property type="entry name" value="PBP_like_2"/>
    <property type="match status" value="1"/>
</dbReference>
<comment type="caution">
    <text evidence="14">The sequence shown here is derived from an EMBL/GenBank/DDBJ whole genome shotgun (WGS) entry which is preliminary data.</text>
</comment>
<evidence type="ECO:0000256" key="10">
    <source>
        <dbReference type="ARBA" id="ARBA00023139"/>
    </source>
</evidence>
<evidence type="ECO:0000256" key="9">
    <source>
        <dbReference type="ARBA" id="ARBA00023136"/>
    </source>
</evidence>
<dbReference type="EMBL" id="JACSRA010000004">
    <property type="protein sequence ID" value="MBD7910380.1"/>
    <property type="molecule type" value="Genomic_DNA"/>
</dbReference>
<evidence type="ECO:0000256" key="5">
    <source>
        <dbReference type="ARBA" id="ARBA00022448"/>
    </source>
</evidence>
<keyword evidence="11 12" id="KW-0449">Lipoprotein</keyword>
<feature type="signal peptide" evidence="12">
    <location>
        <begin position="1"/>
        <end position="23"/>
    </location>
</feature>
<dbReference type="PROSITE" id="PS51257">
    <property type="entry name" value="PROKAR_LIPOPROTEIN"/>
    <property type="match status" value="1"/>
</dbReference>
<evidence type="ECO:0000313" key="14">
    <source>
        <dbReference type="EMBL" id="MBD7910380.1"/>
    </source>
</evidence>
<keyword evidence="7 12" id="KW-0592">Phosphate transport</keyword>
<reference evidence="14 15" key="1">
    <citation type="submission" date="2020-08" db="EMBL/GenBank/DDBJ databases">
        <title>A Genomic Blueprint of the Chicken Gut Microbiome.</title>
        <authorList>
            <person name="Gilroy R."/>
            <person name="Ravi A."/>
            <person name="Getino M."/>
            <person name="Pursley I."/>
            <person name="Horton D.L."/>
            <person name="Alikhan N.-F."/>
            <person name="Baker D."/>
            <person name="Gharbi K."/>
            <person name="Hall N."/>
            <person name="Watson M."/>
            <person name="Adriaenssens E.M."/>
            <person name="Foster-Nyarko E."/>
            <person name="Jarju S."/>
            <person name="Secka A."/>
            <person name="Antonio M."/>
            <person name="Oren A."/>
            <person name="Chaudhuri R."/>
            <person name="La Ragione R.M."/>
            <person name="Hildebrand F."/>
            <person name="Pallen M.J."/>
        </authorList>
    </citation>
    <scope>NUCLEOTIDE SEQUENCE [LARGE SCALE GENOMIC DNA]</scope>
    <source>
        <strain evidence="14 15">Sa3CVN1</strain>
    </source>
</reference>
<keyword evidence="10 12" id="KW-0564">Palmitate</keyword>
<evidence type="ECO:0000313" key="15">
    <source>
        <dbReference type="Proteomes" id="UP000627781"/>
    </source>
</evidence>
<evidence type="ECO:0000256" key="11">
    <source>
        <dbReference type="ARBA" id="ARBA00023288"/>
    </source>
</evidence>
<feature type="domain" description="PBP" evidence="13">
    <location>
        <begin position="35"/>
        <end position="276"/>
    </location>
</feature>
<accession>A0ABR8PQD4</accession>
<dbReference type="PANTHER" id="PTHR30570">
    <property type="entry name" value="PERIPLASMIC PHOSPHATE BINDING COMPONENT OF PHOSPHATE ABC TRANSPORTER"/>
    <property type="match status" value="1"/>
</dbReference>
<keyword evidence="15" id="KW-1185">Reference proteome</keyword>
<evidence type="ECO:0000256" key="8">
    <source>
        <dbReference type="ARBA" id="ARBA00022729"/>
    </source>
</evidence>
<dbReference type="PANTHER" id="PTHR30570:SF4">
    <property type="entry name" value="PHOSPHATE-BINDING PROTEIN PSTS 1"/>
    <property type="match status" value="1"/>
</dbReference>
<keyword evidence="8 12" id="KW-0732">Signal</keyword>
<evidence type="ECO:0000256" key="7">
    <source>
        <dbReference type="ARBA" id="ARBA00022592"/>
    </source>
</evidence>
<comment type="similarity">
    <text evidence="3 12">Belongs to the PstS family.</text>
</comment>
<evidence type="ECO:0000256" key="12">
    <source>
        <dbReference type="RuleBase" id="RU367119"/>
    </source>
</evidence>